<keyword evidence="3" id="KW-1185">Reference proteome</keyword>
<gene>
    <name evidence="2" type="ORF">KDY119_00137</name>
</gene>
<dbReference type="AlphaFoldDB" id="A0A5P9Q5L0"/>
<evidence type="ECO:0000256" key="1">
    <source>
        <dbReference type="SAM" id="MobiDB-lite"/>
    </source>
</evidence>
<protein>
    <submittedName>
        <fullName evidence="2">Uncharacterized protein</fullName>
    </submittedName>
</protein>
<dbReference type="Proteomes" id="UP000326702">
    <property type="component" value="Chromosome"/>
</dbReference>
<evidence type="ECO:0000313" key="2">
    <source>
        <dbReference type="EMBL" id="QFU96653.1"/>
    </source>
</evidence>
<proteinExistence type="predicted"/>
<reference evidence="2 3" key="1">
    <citation type="submission" date="2019-10" db="EMBL/GenBank/DDBJ databases">
        <title>Genome sequence of Luteimicrobium xylanilyticum HY-24.</title>
        <authorList>
            <person name="Kim D.Y."/>
            <person name="Park H.-Y."/>
        </authorList>
    </citation>
    <scope>NUCLEOTIDE SEQUENCE [LARGE SCALE GENOMIC DNA]</scope>
    <source>
        <strain evidence="2 3">HY-24</strain>
    </source>
</reference>
<organism evidence="2 3">
    <name type="scientific">Luteimicrobium xylanilyticum</name>
    <dbReference type="NCBI Taxonomy" id="1133546"/>
    <lineage>
        <taxon>Bacteria</taxon>
        <taxon>Bacillati</taxon>
        <taxon>Actinomycetota</taxon>
        <taxon>Actinomycetes</taxon>
        <taxon>Micrococcales</taxon>
        <taxon>Luteimicrobium</taxon>
    </lineage>
</organism>
<feature type="region of interest" description="Disordered" evidence="1">
    <location>
        <begin position="38"/>
        <end position="83"/>
    </location>
</feature>
<evidence type="ECO:0000313" key="3">
    <source>
        <dbReference type="Proteomes" id="UP000326702"/>
    </source>
</evidence>
<dbReference type="KEGG" id="lxl:KDY119_00137"/>
<accession>A0A5P9Q5L0</accession>
<sequence length="83" mass="9377">MGQRDVASPGFLAKELEHPTLGTLFVEATQLQDERRAARPAARGLTLPPEVLRGARQPRRRRMSSRKPRVPPTDTSRECLMWA</sequence>
<dbReference type="EMBL" id="CP045529">
    <property type="protein sequence ID" value="QFU96653.1"/>
    <property type="molecule type" value="Genomic_DNA"/>
</dbReference>
<name>A0A5P9Q5L0_9MICO</name>
<feature type="compositionally biased region" description="Basic residues" evidence="1">
    <location>
        <begin position="56"/>
        <end position="69"/>
    </location>
</feature>